<protein>
    <submittedName>
        <fullName evidence="1">Uncharacterized protein</fullName>
    </submittedName>
</protein>
<evidence type="ECO:0000313" key="1">
    <source>
        <dbReference type="EMBL" id="ANH80081.1"/>
    </source>
</evidence>
<dbReference type="Proteomes" id="UP000077667">
    <property type="component" value="Chromosome"/>
</dbReference>
<proteinExistence type="predicted"/>
<gene>
    <name evidence="1" type="ORF">A8C56_02960</name>
</gene>
<evidence type="ECO:0000313" key="2">
    <source>
        <dbReference type="Proteomes" id="UP000077667"/>
    </source>
</evidence>
<keyword evidence="2" id="KW-1185">Reference proteome</keyword>
<name>A0A1A9I031_9BACT</name>
<reference evidence="1 2" key="1">
    <citation type="submission" date="2016-05" db="EMBL/GenBank/DDBJ databases">
        <title>Niabella ginsenosidivorans BS26 whole genome sequencing.</title>
        <authorList>
            <person name="Im W.T."/>
            <person name="Siddiqi M.Z."/>
        </authorList>
    </citation>
    <scope>NUCLEOTIDE SEQUENCE [LARGE SCALE GENOMIC DNA]</scope>
    <source>
        <strain evidence="1 2">BS26</strain>
    </source>
</reference>
<accession>A0A1A9I031</accession>
<dbReference type="EMBL" id="CP015772">
    <property type="protein sequence ID" value="ANH80081.1"/>
    <property type="molecule type" value="Genomic_DNA"/>
</dbReference>
<dbReference type="AlphaFoldDB" id="A0A1A9I031"/>
<dbReference type="KEGG" id="nia:A8C56_02960"/>
<dbReference type="STRING" id="1176587.A8C56_02960"/>
<dbReference type="RefSeq" id="WP_067751852.1">
    <property type="nucleotide sequence ID" value="NZ_CP015772.1"/>
</dbReference>
<sequence length="70" mass="8034">MTDKERYLLHTNQRLSMLVKAIQAVVSEMRKTTSEISSLSQAGCQPSPEFLERYNDEVVPLMESFQSIKL</sequence>
<organism evidence="1 2">
    <name type="scientific">Niabella ginsenosidivorans</name>
    <dbReference type="NCBI Taxonomy" id="1176587"/>
    <lineage>
        <taxon>Bacteria</taxon>
        <taxon>Pseudomonadati</taxon>
        <taxon>Bacteroidota</taxon>
        <taxon>Chitinophagia</taxon>
        <taxon>Chitinophagales</taxon>
        <taxon>Chitinophagaceae</taxon>
        <taxon>Niabella</taxon>
    </lineage>
</organism>